<name>A0A7W7AN55_9SPHN</name>
<evidence type="ECO:0000313" key="2">
    <source>
        <dbReference type="Proteomes" id="UP000574769"/>
    </source>
</evidence>
<evidence type="ECO:0000313" key="1">
    <source>
        <dbReference type="EMBL" id="MBB4619214.1"/>
    </source>
</evidence>
<dbReference type="AlphaFoldDB" id="A0A7W7AN55"/>
<evidence type="ECO:0008006" key="3">
    <source>
        <dbReference type="Google" id="ProtNLM"/>
    </source>
</evidence>
<accession>A0A7W7AN55</accession>
<gene>
    <name evidence="1" type="ORF">GGQ96_003367</name>
</gene>
<sequence>MMDKELLRGLEEHHRVIRVGLTLIQSHCATDCANIAGLEKARLDLTRASRERSAFVSDCIIPRLLETADSDDRAALSDFLVAFTSKRLISDKHIERWTDDKIAADVPGYCAAARTIWSMMEEQMERETRVLGARLLRNSELCSARR</sequence>
<keyword evidence="2" id="KW-1185">Reference proteome</keyword>
<reference evidence="1 2" key="1">
    <citation type="submission" date="2020-08" db="EMBL/GenBank/DDBJ databases">
        <title>Genomic Encyclopedia of Type Strains, Phase IV (KMG-IV): sequencing the most valuable type-strain genomes for metagenomic binning, comparative biology and taxonomic classification.</title>
        <authorList>
            <person name="Goeker M."/>
        </authorList>
    </citation>
    <scope>NUCLEOTIDE SEQUENCE [LARGE SCALE GENOMIC DNA]</scope>
    <source>
        <strain evidence="1 2">DSM 15867</strain>
    </source>
</reference>
<organism evidence="1 2">
    <name type="scientific">Sphingomonas abaci</name>
    <dbReference type="NCBI Taxonomy" id="237611"/>
    <lineage>
        <taxon>Bacteria</taxon>
        <taxon>Pseudomonadati</taxon>
        <taxon>Pseudomonadota</taxon>
        <taxon>Alphaproteobacteria</taxon>
        <taxon>Sphingomonadales</taxon>
        <taxon>Sphingomonadaceae</taxon>
        <taxon>Sphingomonas</taxon>
    </lineage>
</organism>
<dbReference type="RefSeq" id="WP_022676115.1">
    <property type="nucleotide sequence ID" value="NZ_JACHNY010000008.1"/>
</dbReference>
<protein>
    <recommendedName>
        <fullName evidence="3">Hemerythrin-like domain-containing protein</fullName>
    </recommendedName>
</protein>
<dbReference type="Proteomes" id="UP000574769">
    <property type="component" value="Unassembled WGS sequence"/>
</dbReference>
<comment type="caution">
    <text evidence="1">The sequence shown here is derived from an EMBL/GenBank/DDBJ whole genome shotgun (WGS) entry which is preliminary data.</text>
</comment>
<dbReference type="EMBL" id="JACHNY010000008">
    <property type="protein sequence ID" value="MBB4619214.1"/>
    <property type="molecule type" value="Genomic_DNA"/>
</dbReference>
<proteinExistence type="predicted"/>